<reference evidence="2 3" key="1">
    <citation type="journal article" date="2016" name="Nat. Commun.">
        <title>Thousands of microbial genomes shed light on interconnected biogeochemical processes in an aquifer system.</title>
        <authorList>
            <person name="Anantharaman K."/>
            <person name="Brown C.T."/>
            <person name="Hug L.A."/>
            <person name="Sharon I."/>
            <person name="Castelle C.J."/>
            <person name="Probst A.J."/>
            <person name="Thomas B.C."/>
            <person name="Singh A."/>
            <person name="Wilkins M.J."/>
            <person name="Karaoz U."/>
            <person name="Brodie E.L."/>
            <person name="Williams K.H."/>
            <person name="Hubbard S.S."/>
            <person name="Banfield J.F."/>
        </authorList>
    </citation>
    <scope>NUCLEOTIDE SEQUENCE [LARGE SCALE GENOMIC DNA]</scope>
</reference>
<dbReference type="EMBL" id="MHSS01000010">
    <property type="protein sequence ID" value="OHA48020.1"/>
    <property type="molecule type" value="Genomic_DNA"/>
</dbReference>
<gene>
    <name evidence="2" type="ORF">A2806_00490</name>
</gene>
<protein>
    <submittedName>
        <fullName evidence="2">Uncharacterized protein</fullName>
    </submittedName>
</protein>
<keyword evidence="1" id="KW-0175">Coiled coil</keyword>
<accession>A0A1G2PI63</accession>
<evidence type="ECO:0000256" key="1">
    <source>
        <dbReference type="SAM" id="Coils"/>
    </source>
</evidence>
<organism evidence="2 3">
    <name type="scientific">Candidatus Terrybacteria bacterium RIFCSPHIGHO2_01_FULL_48_17</name>
    <dbReference type="NCBI Taxonomy" id="1802362"/>
    <lineage>
        <taxon>Bacteria</taxon>
        <taxon>Candidatus Terryibacteriota</taxon>
    </lineage>
</organism>
<evidence type="ECO:0000313" key="2">
    <source>
        <dbReference type="EMBL" id="OHA48020.1"/>
    </source>
</evidence>
<evidence type="ECO:0000313" key="3">
    <source>
        <dbReference type="Proteomes" id="UP000177629"/>
    </source>
</evidence>
<sequence length="498" mass="56778">MEKFDFKEYRDQLAEDLKNIPNHDERKSVLESEKESARYKKAKSEQAKGIADFIDSKSLGIEASIQYQKDKKQYLRERTAHQEEKLQALKDKSKETQSELKGLEKEKLGLEKEKFMREVEEGQKYASQLLEGGFLDKPENLKLYVDEVEQKINKNIQEKAEYGYANSEMKFLENRLSVISEIRGELARGDQYVFDKELAKKLLSIESRPGGLTKSQSGSNPSIFIPAETIQYKYEDETKEKLKELQQIGKQKIISTDQEIIKNQMRYLAIVSKIFPDISMSELEKYAAVVIGLDDRGYLYREREKSRGDKERRPFEIICEDGRKWRLPKALEKIYFQGATEEGSPITRFAGNSKEHYGRYVAVGDYEFETLSSSCAGEAGKVEGGIKFGGGNDSNFSMKMFKDAESSGLLPIAVPGTPLFVEQYYGDKRVTLPISSNVPEIIDGYTIPIDDVFNVPLGGDKIEKIKEEKGSEGVNAYISKLIKDKLDEKMRSENSGEK</sequence>
<proteinExistence type="predicted"/>
<dbReference type="Proteomes" id="UP000177629">
    <property type="component" value="Unassembled WGS sequence"/>
</dbReference>
<comment type="caution">
    <text evidence="2">The sequence shown here is derived from an EMBL/GenBank/DDBJ whole genome shotgun (WGS) entry which is preliminary data.</text>
</comment>
<feature type="coiled-coil region" evidence="1">
    <location>
        <begin position="72"/>
        <end position="113"/>
    </location>
</feature>
<name>A0A1G2PI63_9BACT</name>
<dbReference type="AlphaFoldDB" id="A0A1G2PI63"/>